<dbReference type="PANTHER" id="PTHR36221:SF1">
    <property type="entry name" value="DUF742 DOMAIN-CONTAINING PROTEIN"/>
    <property type="match status" value="1"/>
</dbReference>
<feature type="region of interest" description="Disordered" evidence="1">
    <location>
        <begin position="1"/>
        <end position="29"/>
    </location>
</feature>
<name>A0A9Y2MY04_9PSEU</name>
<sequence>MTEPDGTPGRHRVSDPAAGAGEPGDLPLVRPYARTRTPVPVSHDLALETLVSTTELGRRLSRLLREPYGSACELCVSTVSVAELSAYLNLSIGTARELVEELVGEELLYAHPPVGAYDAEARTQVLDRMLGGLDQL</sequence>
<dbReference type="EMBL" id="CP127294">
    <property type="protein sequence ID" value="WIX79377.1"/>
    <property type="molecule type" value="Genomic_DNA"/>
</dbReference>
<accession>A0A9Y2MY04</accession>
<keyword evidence="3" id="KW-1185">Reference proteome</keyword>
<dbReference type="RefSeq" id="WP_285970066.1">
    <property type="nucleotide sequence ID" value="NZ_CP127294.1"/>
</dbReference>
<protein>
    <submittedName>
        <fullName evidence="2">DUF742 domain-containing protein</fullName>
    </submittedName>
</protein>
<evidence type="ECO:0000313" key="3">
    <source>
        <dbReference type="Proteomes" id="UP001236014"/>
    </source>
</evidence>
<dbReference type="PANTHER" id="PTHR36221">
    <property type="entry name" value="DUF742 DOMAIN-CONTAINING PROTEIN"/>
    <property type="match status" value="1"/>
</dbReference>
<organism evidence="2 3">
    <name type="scientific">Amycolatopsis carbonis</name>
    <dbReference type="NCBI Taxonomy" id="715471"/>
    <lineage>
        <taxon>Bacteria</taxon>
        <taxon>Bacillati</taxon>
        <taxon>Actinomycetota</taxon>
        <taxon>Actinomycetes</taxon>
        <taxon>Pseudonocardiales</taxon>
        <taxon>Pseudonocardiaceae</taxon>
        <taxon>Amycolatopsis</taxon>
    </lineage>
</organism>
<dbReference type="AlphaFoldDB" id="A0A9Y2MY04"/>
<dbReference type="Proteomes" id="UP001236014">
    <property type="component" value="Chromosome"/>
</dbReference>
<evidence type="ECO:0000256" key="1">
    <source>
        <dbReference type="SAM" id="MobiDB-lite"/>
    </source>
</evidence>
<dbReference type="InterPro" id="IPR007995">
    <property type="entry name" value="DUF742"/>
</dbReference>
<dbReference type="KEGG" id="acab:QRX50_00735"/>
<evidence type="ECO:0000313" key="2">
    <source>
        <dbReference type="EMBL" id="WIX79377.1"/>
    </source>
</evidence>
<reference evidence="2 3" key="1">
    <citation type="submission" date="2023-06" db="EMBL/GenBank/DDBJ databases">
        <authorList>
            <person name="Oyuntsetseg B."/>
            <person name="Kim S.B."/>
        </authorList>
    </citation>
    <scope>NUCLEOTIDE SEQUENCE [LARGE SCALE GENOMIC DNA]</scope>
    <source>
        <strain evidence="2 3">2-15</strain>
    </source>
</reference>
<dbReference type="Pfam" id="PF05331">
    <property type="entry name" value="DUF742"/>
    <property type="match status" value="1"/>
</dbReference>
<gene>
    <name evidence="2" type="ORF">QRX50_00735</name>
</gene>
<proteinExistence type="predicted"/>